<proteinExistence type="predicted"/>
<dbReference type="SUPFAM" id="SSF56925">
    <property type="entry name" value="OMPA-like"/>
    <property type="match status" value="1"/>
</dbReference>
<organism evidence="3 4">
    <name type="scientific">Thiobacillus denitrificans</name>
    <dbReference type="NCBI Taxonomy" id="36861"/>
    <lineage>
        <taxon>Bacteria</taxon>
        <taxon>Pseudomonadati</taxon>
        <taxon>Pseudomonadota</taxon>
        <taxon>Betaproteobacteria</taxon>
        <taxon>Nitrosomonadales</taxon>
        <taxon>Thiobacillaceae</taxon>
        <taxon>Thiobacillus</taxon>
    </lineage>
</organism>
<comment type="caution">
    <text evidence="3">The sequence shown here is derived from an EMBL/GenBank/DDBJ whole genome shotgun (WGS) entry which is preliminary data.</text>
</comment>
<feature type="compositionally biased region" description="Low complexity" evidence="2">
    <location>
        <begin position="13"/>
        <end position="25"/>
    </location>
</feature>
<dbReference type="PATRIC" id="fig|36861.3.peg.392"/>
<dbReference type="Proteomes" id="UP000064243">
    <property type="component" value="Unassembled WGS sequence"/>
</dbReference>
<dbReference type="GO" id="GO:0009279">
    <property type="term" value="C:cell outer membrane"/>
    <property type="evidence" value="ECO:0007669"/>
    <property type="project" value="UniProtKB-SubCell"/>
</dbReference>
<accession>A0A106BRD1</accession>
<sequence>MLGAQAAHAQTVQQPRLAAAAPQPDLAQLRQQVAAQDLKLAQQQRQIDESHRQLGAMQKQLEAMQSQLGTAPAKPAQAVNVAPSPTRVSQVDARPTDQPVGQAPAPSEDTRPPEIAPLFEAPGVLSPRGRFTLEPSLQYSYSSSDRVSIVGYTIIPALVIGLIDVRSVQRTTVVAGLTARYGLTNRLEVEGRIPYVYRNDDTVSRPINLEPSSASRVFNAEGSGLGDIELAGRYQINLPKPGNPYFVGGLRLKTRTGEDPFEVDYLAAAPGLPTLQTSLPTGSGFYSLQPSLSMIYPTDPAVFFGGINYQWNIKRDVNKSLKGVQSSFVGEVDPGDAIGINFGMGLALNERSSFSIGYEHIWIGKTKTEGTVTEGTTNLQTASLLLGYSYRLNKRASLSLSIGAGLTNDSPDTQFTLRLPYTF</sequence>
<evidence type="ECO:0000313" key="4">
    <source>
        <dbReference type="Proteomes" id="UP000064243"/>
    </source>
</evidence>
<name>A0A106BRD1_THIDE</name>
<keyword evidence="4" id="KW-1185">Reference proteome</keyword>
<dbReference type="EMBL" id="LDUG01000017">
    <property type="protein sequence ID" value="KVW97230.1"/>
    <property type="molecule type" value="Genomic_DNA"/>
</dbReference>
<evidence type="ECO:0008006" key="5">
    <source>
        <dbReference type="Google" id="ProtNLM"/>
    </source>
</evidence>
<reference evidence="3 4" key="1">
    <citation type="journal article" date="2015" name="Appl. Environ. Microbiol.">
        <title>Aerobic and Anaerobic Thiosulfate Oxidation by a Cold-Adapted, Subglacial Chemoautotroph.</title>
        <authorList>
            <person name="Harrold Z.R."/>
            <person name="Skidmore M.L."/>
            <person name="Hamilton T.L."/>
            <person name="Desch L."/>
            <person name="Amada K."/>
            <person name="van Gelder W."/>
            <person name="Glover K."/>
            <person name="Roden E.E."/>
            <person name="Boyd E.S."/>
        </authorList>
    </citation>
    <scope>NUCLEOTIDE SEQUENCE [LARGE SCALE GENOMIC DNA]</scope>
    <source>
        <strain evidence="3 4">RG</strain>
    </source>
</reference>
<comment type="subcellular location">
    <subcellularLocation>
        <location evidence="1">Cell outer membrane</location>
    </subcellularLocation>
</comment>
<evidence type="ECO:0000256" key="2">
    <source>
        <dbReference type="SAM" id="MobiDB-lite"/>
    </source>
</evidence>
<evidence type="ECO:0000256" key="1">
    <source>
        <dbReference type="ARBA" id="ARBA00004442"/>
    </source>
</evidence>
<feature type="region of interest" description="Disordered" evidence="2">
    <location>
        <begin position="65"/>
        <end position="112"/>
    </location>
</feature>
<dbReference type="InterPro" id="IPR011250">
    <property type="entry name" value="OMP/PagP_B-barrel"/>
</dbReference>
<gene>
    <name evidence="3" type="ORF">ABW22_04690</name>
</gene>
<dbReference type="AlphaFoldDB" id="A0A106BRD1"/>
<dbReference type="InterPro" id="IPR025737">
    <property type="entry name" value="FApF"/>
</dbReference>
<dbReference type="Pfam" id="PF13557">
    <property type="entry name" value="Phenol_MetA_deg"/>
    <property type="match status" value="1"/>
</dbReference>
<feature type="region of interest" description="Disordered" evidence="2">
    <location>
        <begin position="1"/>
        <end position="25"/>
    </location>
</feature>
<protein>
    <recommendedName>
        <fullName evidence="5">Acetate kinase</fullName>
    </recommendedName>
</protein>
<evidence type="ECO:0000313" key="3">
    <source>
        <dbReference type="EMBL" id="KVW97230.1"/>
    </source>
</evidence>